<evidence type="ECO:0000256" key="1">
    <source>
        <dbReference type="ARBA" id="ARBA00004571"/>
    </source>
</evidence>
<dbReference type="GO" id="GO:0009279">
    <property type="term" value="C:cell outer membrane"/>
    <property type="evidence" value="ECO:0007669"/>
    <property type="project" value="UniProtKB-SubCell"/>
</dbReference>
<feature type="domain" description="PapC N-terminal" evidence="11">
    <location>
        <begin position="2"/>
        <end position="149"/>
    </location>
</feature>
<accession>A0ABD7Q3A8</accession>
<evidence type="ECO:0000256" key="6">
    <source>
        <dbReference type="ARBA" id="ARBA00022729"/>
    </source>
</evidence>
<keyword evidence="9" id="KW-1029">Fimbrium biogenesis</keyword>
<dbReference type="InterPro" id="IPR000015">
    <property type="entry name" value="Fimb_usher"/>
</dbReference>
<dbReference type="InterPro" id="IPR042186">
    <property type="entry name" value="FimD_plug_dom"/>
</dbReference>
<dbReference type="Proteomes" id="UP000291600">
    <property type="component" value="Unassembled WGS sequence"/>
</dbReference>
<evidence type="ECO:0000256" key="7">
    <source>
        <dbReference type="ARBA" id="ARBA00023136"/>
    </source>
</evidence>
<dbReference type="InterPro" id="IPR018030">
    <property type="entry name" value="Fimbrial_membr_usher_CS"/>
</dbReference>
<proteinExistence type="inferred from homology"/>
<keyword evidence="6" id="KW-0732">Signal</keyword>
<dbReference type="Pfam" id="PF13954">
    <property type="entry name" value="PapC_N"/>
    <property type="match status" value="1"/>
</dbReference>
<dbReference type="InterPro" id="IPR043142">
    <property type="entry name" value="PapC-like_C_sf"/>
</dbReference>
<evidence type="ECO:0000256" key="4">
    <source>
        <dbReference type="ARBA" id="ARBA00022452"/>
    </source>
</evidence>
<evidence type="ECO:0000259" key="10">
    <source>
        <dbReference type="Pfam" id="PF13953"/>
    </source>
</evidence>
<dbReference type="PANTHER" id="PTHR30451">
    <property type="entry name" value="OUTER MEMBRANE USHER PROTEIN"/>
    <property type="match status" value="1"/>
</dbReference>
<evidence type="ECO:0000256" key="9">
    <source>
        <dbReference type="RuleBase" id="RU003884"/>
    </source>
</evidence>
<evidence type="ECO:0000313" key="13">
    <source>
        <dbReference type="Proteomes" id="UP000291600"/>
    </source>
</evidence>
<dbReference type="AlphaFoldDB" id="A0ABD7Q3A8"/>
<keyword evidence="3 9" id="KW-0813">Transport</keyword>
<evidence type="ECO:0000313" key="12">
    <source>
        <dbReference type="EMBL" id="TBL66943.1"/>
    </source>
</evidence>
<comment type="subcellular location">
    <subcellularLocation>
        <location evidence="1 9">Cell outer membrane</location>
        <topology evidence="1 9">Multi-pass membrane protein</topology>
    </subcellularLocation>
</comment>
<dbReference type="Gene3D" id="3.10.20.410">
    <property type="match status" value="1"/>
</dbReference>
<evidence type="ECO:0000256" key="2">
    <source>
        <dbReference type="ARBA" id="ARBA00008064"/>
    </source>
</evidence>
<protein>
    <submittedName>
        <fullName evidence="12">Fimbrial biogenesis outer membrane usher protein</fullName>
    </submittedName>
</protein>
<comment type="caution">
    <text evidence="12">The sequence shown here is derived from an EMBL/GenBank/DDBJ whole genome shotgun (WGS) entry which is preliminary data.</text>
</comment>
<dbReference type="Pfam" id="PF00577">
    <property type="entry name" value="Usher"/>
    <property type="match status" value="1"/>
</dbReference>
<dbReference type="SUPFAM" id="SSF141729">
    <property type="entry name" value="FimD N-terminal domain-like"/>
    <property type="match status" value="1"/>
</dbReference>
<keyword evidence="7 9" id="KW-0472">Membrane</keyword>
<dbReference type="EMBL" id="SITJ01000076">
    <property type="protein sequence ID" value="TBL66943.1"/>
    <property type="molecule type" value="Genomic_DNA"/>
</dbReference>
<dbReference type="Gene3D" id="2.60.40.3110">
    <property type="match status" value="1"/>
</dbReference>
<dbReference type="PANTHER" id="PTHR30451:SF20">
    <property type="entry name" value="FIMBRIAE USHER"/>
    <property type="match status" value="1"/>
</dbReference>
<dbReference type="FunFam" id="2.60.40.3110:FF:000001">
    <property type="entry name" value="Putative fimbrial outer membrane usher"/>
    <property type="match status" value="1"/>
</dbReference>
<dbReference type="InterPro" id="IPR037224">
    <property type="entry name" value="PapC_N_sf"/>
</dbReference>
<evidence type="ECO:0000259" key="11">
    <source>
        <dbReference type="Pfam" id="PF13954"/>
    </source>
</evidence>
<dbReference type="InterPro" id="IPR025949">
    <property type="entry name" value="PapC-like_C"/>
</dbReference>
<evidence type="ECO:0000256" key="8">
    <source>
        <dbReference type="ARBA" id="ARBA00023237"/>
    </source>
</evidence>
<organism evidence="12 13">
    <name type="scientific">Hafnia alvei</name>
    <dbReference type="NCBI Taxonomy" id="569"/>
    <lineage>
        <taxon>Bacteria</taxon>
        <taxon>Pseudomonadati</taxon>
        <taxon>Pseudomonadota</taxon>
        <taxon>Gammaproteobacteria</taxon>
        <taxon>Enterobacterales</taxon>
        <taxon>Hafniaceae</taxon>
        <taxon>Hafnia</taxon>
    </lineage>
</organism>
<dbReference type="Pfam" id="PF13953">
    <property type="entry name" value="PapC_C"/>
    <property type="match status" value="1"/>
</dbReference>
<dbReference type="Gene3D" id="2.60.40.2070">
    <property type="match status" value="1"/>
</dbReference>
<comment type="similarity">
    <text evidence="2 9">Belongs to the fimbrial export usher family.</text>
</comment>
<dbReference type="PROSITE" id="PS01151">
    <property type="entry name" value="FIMBRIAL_USHER"/>
    <property type="match status" value="1"/>
</dbReference>
<dbReference type="InterPro" id="IPR025885">
    <property type="entry name" value="PapC_N"/>
</dbReference>
<keyword evidence="5 9" id="KW-0812">Transmembrane</keyword>
<reference evidence="12 13" key="1">
    <citation type="submission" date="2019-02" db="EMBL/GenBank/DDBJ databases">
        <title>Comparative genomic analysis of the Hafnia genus genomes.</title>
        <authorList>
            <person name="Zhiqiu Y."/>
            <person name="Chao Y."/>
            <person name="Yuhui D."/>
            <person name="Di H."/>
            <person name="Bin L."/>
        </authorList>
    </citation>
    <scope>NUCLEOTIDE SEQUENCE [LARGE SCALE GENOMIC DNA]</scope>
    <source>
        <strain evidence="12 13">PCM_1210</strain>
    </source>
</reference>
<gene>
    <name evidence="12" type="ORF">EYY96_16655</name>
</gene>
<evidence type="ECO:0000256" key="5">
    <source>
        <dbReference type="ARBA" id="ARBA00022692"/>
    </source>
</evidence>
<keyword evidence="8 9" id="KW-0998">Cell outer membrane</keyword>
<evidence type="ECO:0000256" key="3">
    <source>
        <dbReference type="ARBA" id="ARBA00022448"/>
    </source>
</evidence>
<keyword evidence="4" id="KW-1134">Transmembrane beta strand</keyword>
<dbReference type="Gene3D" id="2.60.40.2610">
    <property type="entry name" value="Outer membrane usher protein FimD, plug domain"/>
    <property type="match status" value="1"/>
</dbReference>
<sequence length="812" mass="88398">MEFDESFVKQAAGTNVDLKRFSNGANVLPGIYKIALLLNKEQLTIENIEFKEAADKNVTPCIPSRVFNLISFKKDQIAFKDWDALAESNQCINLKDIIPEATLDFDSESQQLNISIPQIYINHQARGTVPPSMWDSGIPALVLGYNMNAYKSVNNGSESKSFYSAINSGLNIGSWYFRHNGSYNWMKDSGSHYNVLNTYVQHDLPVISGRLVAGQSNTSGQLFDTVPITGIQVATDERMLPESQRGYAPEVRGVARTNAKVTVKQSGQTIYETTVSPGAFLINDLYPTGYGGNLDVTIEEADGSQQNFSIPYASVSQLLRPGSSRYSLSMGQLRSDSISGHPTLTEGTYQRGFTNILTGYTGIQANKDYQAVKLGTAIGLSVGAISFDVTQSKTHLPSPNEATISGQSYQVSYSKLINETNSNITLAAYRFSSSGYMDYSTAMQTIDQIKNDDDSGEIRRQKNRFTVNISQGLADDWGQLYVSASSQDYWGQSGFERQYQMGYSNRYKQMSYSINASRSQDAYGTSQTSYFLNLSFPFGENYSGYAPQVSMSYNHDSVGRSEEQAMISGSAGTSNQYTYNASGTHDSGAGSSGSFGGSYKGSVSSVSGSYSTGSGYHSSSLSMSGTIVAHSGGVTFSPYTGDTFALVEAKGAEGATIPSFAGLTVDRFGYALFPASNPYQMNDIVIDPKGMSKNVELENTSQKIAPRYGAVVKVKFNADRGIPILIVSTFSGKPLPFGAEVFDDKNNNVGVVAQGGMIYARVSDNKGNLHVRFGSDAQYQCEVSYILTPIEEDNKDNSIQQFINECRKKISS</sequence>
<name>A0ABD7Q3A8_HAFAL</name>
<feature type="domain" description="PapC-like C-terminal" evidence="10">
    <location>
        <begin position="731"/>
        <end position="788"/>
    </location>
</feature>